<evidence type="ECO:0000313" key="9">
    <source>
        <dbReference type="EMBL" id="EGV64071.1"/>
    </source>
</evidence>
<evidence type="ECO:0000256" key="2">
    <source>
        <dbReference type="ARBA" id="ARBA00022771"/>
    </source>
</evidence>
<dbReference type="eggNOG" id="KOG4198">
    <property type="taxonomic scope" value="Eukaryota"/>
</dbReference>
<dbReference type="EMBL" id="GL996521">
    <property type="protein sequence ID" value="EGV64071.1"/>
    <property type="molecule type" value="Genomic_DNA"/>
</dbReference>
<dbReference type="InterPro" id="IPR012677">
    <property type="entry name" value="Nucleotide-bd_a/b_plait_sf"/>
</dbReference>
<dbReference type="SUPFAM" id="SSF53098">
    <property type="entry name" value="Ribonuclease H-like"/>
    <property type="match status" value="1"/>
</dbReference>
<dbReference type="Gene3D" id="3.30.70.330">
    <property type="match status" value="1"/>
</dbReference>
<name>G3B336_CANTC</name>
<dbReference type="CDD" id="cd12452">
    <property type="entry name" value="RRM_ARP_like"/>
    <property type="match status" value="1"/>
</dbReference>
<dbReference type="InterPro" id="IPR034351">
    <property type="entry name" value="Nrp1_RRM"/>
</dbReference>
<evidence type="ECO:0000256" key="1">
    <source>
        <dbReference type="ARBA" id="ARBA00022723"/>
    </source>
</evidence>
<dbReference type="InterPro" id="IPR013520">
    <property type="entry name" value="Ribonucl_H"/>
</dbReference>
<gene>
    <name evidence="9" type="ORF">CANTEDRAFT_122140</name>
</gene>
<keyword evidence="1" id="KW-0479">Metal-binding</keyword>
<dbReference type="FunFam" id="4.10.1060.10:FF:000024">
    <property type="entry name" value="RNA-binding protein"/>
    <property type="match status" value="1"/>
</dbReference>
<feature type="domain" description="RanBP2-type" evidence="8">
    <location>
        <begin position="424"/>
        <end position="455"/>
    </location>
</feature>
<sequence length="599" mass="65397">MSDVYVALYIATTCDDSSTYISRDATEIIELAWSVIDAASLDITHSGRVLVCPTNTPITPYCTHVTRLTYEDVKCAVHFKDAVAQFDKALQTTVISEGKQFSFVSMDISKLRVQLPREARDKAVVLPPYLQHPRAFDLQNEYCKWQTPVSDLTPPPSASSATPPPAGTTDSHPPAISTIYAKILVQLAKKSLPVEAHPSVLSKPYDSSQDVKSFLNERSKILYIANLSYDTTQSELESWFTQYGARPIAFWTLKNLESGSQNGSNAGINAGKSKSKGISGFAVFGTHEEATETLSLNGRALNDRAVEIQPSSTHVLDKASELLTPFPPSKNRPRPGDWTCPSCGFSNFQRRTACFRCSFPTTSAVTFSEHLHPNGPRRQTSAPPERIDKQNMGGIYYDSYHGQGHHRPNSAGGHHNPANSVPFRAGDWKCTNDQCQYHNFAKNLVCLKCGMNKPLNMHSKVGHMHNINSTAAAIAAATASGQPLNLNSQPQKQTQYKIGSTNLSRTSSNGTHSSIGQTMASQTMGQSLSNQSVQQPHILSQQYVAGTKFSSPAPATTASSPGMYQAYGYSQYQAMNGQDPALNFNSISNQFNSLNLNNN</sequence>
<dbReference type="HOGENOM" id="CLU_022834_1_0_1"/>
<dbReference type="Gene3D" id="4.10.1060.10">
    <property type="entry name" value="Zinc finger, RanBP2-type"/>
    <property type="match status" value="2"/>
</dbReference>
<dbReference type="Gene3D" id="3.30.420.10">
    <property type="entry name" value="Ribonuclease H-like superfamily/Ribonuclease H"/>
    <property type="match status" value="1"/>
</dbReference>
<reference evidence="9 10" key="1">
    <citation type="journal article" date="2011" name="Proc. Natl. Acad. Sci. U.S.A.">
        <title>Comparative genomics of xylose-fermenting fungi for enhanced biofuel production.</title>
        <authorList>
            <person name="Wohlbach D.J."/>
            <person name="Kuo A."/>
            <person name="Sato T.K."/>
            <person name="Potts K.M."/>
            <person name="Salamov A.A."/>
            <person name="LaButti K.M."/>
            <person name="Sun H."/>
            <person name="Clum A."/>
            <person name="Pangilinan J.L."/>
            <person name="Lindquist E.A."/>
            <person name="Lucas S."/>
            <person name="Lapidus A."/>
            <person name="Jin M."/>
            <person name="Gunawan C."/>
            <person name="Balan V."/>
            <person name="Dale B.E."/>
            <person name="Jeffries T.W."/>
            <person name="Zinkel R."/>
            <person name="Barry K.W."/>
            <person name="Grigoriev I.V."/>
            <person name="Gasch A.P."/>
        </authorList>
    </citation>
    <scope>NUCLEOTIDE SEQUENCE [LARGE SCALE GENOMIC DNA]</scope>
    <source>
        <strain evidence="10">ATCC 10573 / BCRC 21748 / CBS 615 / JCM 9827 / NBRC 10315 / NRRL Y-1498 / VKM Y-70</strain>
    </source>
</reference>
<dbReference type="GO" id="GO:0003729">
    <property type="term" value="F:mRNA binding"/>
    <property type="evidence" value="ECO:0007669"/>
    <property type="project" value="TreeGrafter"/>
</dbReference>
<keyword evidence="10" id="KW-1185">Reference proteome</keyword>
<dbReference type="Proteomes" id="UP000000707">
    <property type="component" value="Unassembled WGS sequence"/>
</dbReference>
<evidence type="ECO:0000256" key="4">
    <source>
        <dbReference type="PROSITE-ProRule" id="PRU00176"/>
    </source>
</evidence>
<proteinExistence type="predicted"/>
<dbReference type="OrthoDB" id="448399at2759"/>
<dbReference type="STRING" id="590646.G3B336"/>
<dbReference type="InterPro" id="IPR012337">
    <property type="entry name" value="RNaseH-like_sf"/>
</dbReference>
<dbReference type="AlphaFoldDB" id="G3B336"/>
<dbReference type="InterPro" id="IPR000504">
    <property type="entry name" value="RRM_dom"/>
</dbReference>
<dbReference type="InterPro" id="IPR036397">
    <property type="entry name" value="RNaseH_sf"/>
</dbReference>
<evidence type="ECO:0008006" key="11">
    <source>
        <dbReference type="Google" id="ProtNLM"/>
    </source>
</evidence>
<dbReference type="PANTHER" id="PTHR23111:SF40">
    <property type="entry name" value="RNA-BINDING PROTEIN INVOLVED IN HETEROCHROMATIN ASSEMBLY-RELATED"/>
    <property type="match status" value="1"/>
</dbReference>
<dbReference type="InterPro" id="IPR001876">
    <property type="entry name" value="Znf_RanBP2"/>
</dbReference>
<keyword evidence="4" id="KW-0694">RNA-binding</keyword>
<keyword evidence="2 5" id="KW-0863">Zinc-finger</keyword>
<dbReference type="InterPro" id="IPR035979">
    <property type="entry name" value="RBD_domain_sf"/>
</dbReference>
<evidence type="ECO:0000256" key="5">
    <source>
        <dbReference type="PROSITE-ProRule" id="PRU00322"/>
    </source>
</evidence>
<feature type="domain" description="RanBP2-type" evidence="8">
    <location>
        <begin position="334"/>
        <end position="363"/>
    </location>
</feature>
<evidence type="ECO:0000259" key="7">
    <source>
        <dbReference type="PROSITE" id="PS50102"/>
    </source>
</evidence>
<dbReference type="PANTHER" id="PTHR23111">
    <property type="entry name" value="ZINC FINGER PROTEIN"/>
    <property type="match status" value="1"/>
</dbReference>
<organism evidence="10">
    <name type="scientific">Candida tenuis (strain ATCC 10573 / BCRC 21748 / CBS 615 / JCM 9827 / NBRC 10315 / NRRL Y-1498 / VKM Y-70)</name>
    <name type="common">Yeast</name>
    <name type="synonym">Yamadazyma tenuis</name>
    <dbReference type="NCBI Taxonomy" id="590646"/>
    <lineage>
        <taxon>Eukaryota</taxon>
        <taxon>Fungi</taxon>
        <taxon>Dikarya</taxon>
        <taxon>Ascomycota</taxon>
        <taxon>Saccharomycotina</taxon>
        <taxon>Pichiomycetes</taxon>
        <taxon>Debaryomycetaceae</taxon>
        <taxon>Yamadazyma</taxon>
    </lineage>
</organism>
<dbReference type="InterPro" id="IPR036443">
    <property type="entry name" value="Znf_RanBP2_sf"/>
</dbReference>
<keyword evidence="3" id="KW-0862">Zinc</keyword>
<dbReference type="Pfam" id="PF00641">
    <property type="entry name" value="Zn_ribbon_RanBP"/>
    <property type="match status" value="2"/>
</dbReference>
<evidence type="ECO:0000313" key="10">
    <source>
        <dbReference type="Proteomes" id="UP000000707"/>
    </source>
</evidence>
<accession>G3B336</accession>
<evidence type="ECO:0000256" key="3">
    <source>
        <dbReference type="ARBA" id="ARBA00022833"/>
    </source>
</evidence>
<dbReference type="SUPFAM" id="SSF54928">
    <property type="entry name" value="RNA-binding domain, RBD"/>
    <property type="match status" value="1"/>
</dbReference>
<dbReference type="PROSITE" id="PS50102">
    <property type="entry name" value="RRM"/>
    <property type="match status" value="1"/>
</dbReference>
<feature type="domain" description="RRM" evidence="7">
    <location>
        <begin position="220"/>
        <end position="313"/>
    </location>
</feature>
<dbReference type="PROSITE" id="PS01358">
    <property type="entry name" value="ZF_RANBP2_1"/>
    <property type="match status" value="2"/>
</dbReference>
<feature type="region of interest" description="Disordered" evidence="6">
    <location>
        <begin position="148"/>
        <end position="172"/>
    </location>
</feature>
<dbReference type="Pfam" id="PF00929">
    <property type="entry name" value="RNase_T"/>
    <property type="match status" value="1"/>
</dbReference>
<dbReference type="GO" id="GO:0008270">
    <property type="term" value="F:zinc ion binding"/>
    <property type="evidence" value="ECO:0007669"/>
    <property type="project" value="UniProtKB-KW"/>
</dbReference>
<protein>
    <recommendedName>
        <fullName evidence="11">RNA-binding domain-containing protein</fullName>
    </recommendedName>
</protein>
<dbReference type="PROSITE" id="PS50199">
    <property type="entry name" value="ZF_RANBP2_2"/>
    <property type="match status" value="2"/>
</dbReference>
<feature type="compositionally biased region" description="Pro residues" evidence="6">
    <location>
        <begin position="153"/>
        <end position="166"/>
    </location>
</feature>
<dbReference type="SMART" id="SM00547">
    <property type="entry name" value="ZnF_RBZ"/>
    <property type="match status" value="2"/>
</dbReference>
<evidence type="ECO:0000256" key="6">
    <source>
        <dbReference type="SAM" id="MobiDB-lite"/>
    </source>
</evidence>
<dbReference type="SUPFAM" id="SSF90209">
    <property type="entry name" value="Ran binding protein zinc finger-like"/>
    <property type="match status" value="2"/>
</dbReference>
<evidence type="ECO:0000259" key="8">
    <source>
        <dbReference type="PROSITE" id="PS50199"/>
    </source>
</evidence>